<protein>
    <submittedName>
        <fullName evidence="1">Nac domain-containing protein</fullName>
    </submittedName>
</protein>
<dbReference type="OrthoDB" id="2021147at2759"/>
<keyword evidence="2" id="KW-1185">Reference proteome</keyword>
<dbReference type="Proteomes" id="UP000554482">
    <property type="component" value="Unassembled WGS sequence"/>
</dbReference>
<dbReference type="AlphaFoldDB" id="A0A7J6WHH9"/>
<accession>A0A7J6WHH9</accession>
<proteinExistence type="predicted"/>
<dbReference type="EMBL" id="JABWDY010015483">
    <property type="protein sequence ID" value="KAF5196819.1"/>
    <property type="molecule type" value="Genomic_DNA"/>
</dbReference>
<evidence type="ECO:0000313" key="1">
    <source>
        <dbReference type="EMBL" id="KAF5196819.1"/>
    </source>
</evidence>
<reference evidence="1 2" key="1">
    <citation type="submission" date="2020-06" db="EMBL/GenBank/DDBJ databases">
        <title>Transcriptomic and genomic resources for Thalictrum thalictroides and T. hernandezii: Facilitating candidate gene discovery in an emerging model plant lineage.</title>
        <authorList>
            <person name="Arias T."/>
            <person name="Riano-Pachon D.M."/>
            <person name="Di Stilio V.S."/>
        </authorList>
    </citation>
    <scope>NUCLEOTIDE SEQUENCE [LARGE SCALE GENOMIC DNA]</scope>
    <source>
        <strain evidence="2">cv. WT478/WT964</strain>
        <tissue evidence="1">Leaves</tissue>
    </source>
</reference>
<name>A0A7J6WHH9_THATH</name>
<dbReference type="PANTHER" id="PTHR47871">
    <property type="entry name" value="NAC DOMAIN-CONTAINING PROTEIN 8"/>
    <property type="match status" value="1"/>
</dbReference>
<sequence>MVTFCINIWPLICFKVGEDLTEGEARVLEEYGWTPNTGLGSMLNYCDRVVHDRKSDADVSEWRSKIGKLLMIGYDGGTIVLPHLPKKFKGTKHIREPRDDVCALN</sequence>
<evidence type="ECO:0000313" key="2">
    <source>
        <dbReference type="Proteomes" id="UP000554482"/>
    </source>
</evidence>
<comment type="caution">
    <text evidence="1">The sequence shown here is derived from an EMBL/GenBank/DDBJ whole genome shotgun (WGS) entry which is preliminary data.</text>
</comment>
<gene>
    <name evidence="1" type="ORF">FRX31_013593</name>
</gene>
<dbReference type="PANTHER" id="PTHR47871:SF2">
    <property type="entry name" value="OS03G0221300 PROTEIN"/>
    <property type="match status" value="1"/>
</dbReference>
<organism evidence="1 2">
    <name type="scientific">Thalictrum thalictroides</name>
    <name type="common">Rue-anemone</name>
    <name type="synonym">Anemone thalictroides</name>
    <dbReference type="NCBI Taxonomy" id="46969"/>
    <lineage>
        <taxon>Eukaryota</taxon>
        <taxon>Viridiplantae</taxon>
        <taxon>Streptophyta</taxon>
        <taxon>Embryophyta</taxon>
        <taxon>Tracheophyta</taxon>
        <taxon>Spermatophyta</taxon>
        <taxon>Magnoliopsida</taxon>
        <taxon>Ranunculales</taxon>
        <taxon>Ranunculaceae</taxon>
        <taxon>Thalictroideae</taxon>
        <taxon>Thalictrum</taxon>
    </lineage>
</organism>